<dbReference type="SUPFAM" id="SSF53697">
    <property type="entry name" value="SIS domain"/>
    <property type="match status" value="1"/>
</dbReference>
<proteinExistence type="predicted"/>
<dbReference type="GO" id="GO:0097367">
    <property type="term" value="F:carbohydrate derivative binding"/>
    <property type="evidence" value="ECO:0007669"/>
    <property type="project" value="InterPro"/>
</dbReference>
<dbReference type="InterPro" id="IPR046348">
    <property type="entry name" value="SIS_dom_sf"/>
</dbReference>
<dbReference type="GO" id="GO:1901135">
    <property type="term" value="P:carbohydrate derivative metabolic process"/>
    <property type="evidence" value="ECO:0007669"/>
    <property type="project" value="InterPro"/>
</dbReference>
<feature type="region of interest" description="Disordered" evidence="1">
    <location>
        <begin position="1"/>
        <end position="26"/>
    </location>
</feature>
<evidence type="ECO:0000256" key="1">
    <source>
        <dbReference type="SAM" id="MobiDB-lite"/>
    </source>
</evidence>
<gene>
    <name evidence="3" type="ORF">LECACI_7A008708</name>
</gene>
<reference evidence="3" key="1">
    <citation type="submission" date="2023-11" db="EMBL/GenBank/DDBJ databases">
        <authorList>
            <person name="Alioto T."/>
            <person name="Alioto T."/>
            <person name="Gomez Garrido J."/>
        </authorList>
    </citation>
    <scope>NUCLEOTIDE SEQUENCE</scope>
</reference>
<dbReference type="Gene3D" id="3.40.50.10490">
    <property type="entry name" value="Glucose-6-phosphate isomerase like protein, domain 1"/>
    <property type="match status" value="1"/>
</dbReference>
<dbReference type="GO" id="GO:0016853">
    <property type="term" value="F:isomerase activity"/>
    <property type="evidence" value="ECO:0007669"/>
    <property type="project" value="UniProtKB-KW"/>
</dbReference>
<dbReference type="InterPro" id="IPR001347">
    <property type="entry name" value="SIS_dom"/>
</dbReference>
<keyword evidence="4" id="KW-1185">Reference proteome</keyword>
<feature type="domain" description="SIS" evidence="2">
    <location>
        <begin position="73"/>
        <end position="225"/>
    </location>
</feature>
<dbReference type="PANTHER" id="PTHR38418:SF2">
    <property type="entry name" value="SUGAR ISOMERASE, KPSF_GUTQ (AFU_ORTHOLOGUE AFUA_6G08860)"/>
    <property type="match status" value="1"/>
</dbReference>
<accession>A0AAI9EEW3</accession>
<sequence length="274" mass="29198">MQSVRPAKRRRTSGYISPPSGDEYAIDQQHSKDDSCTRLTRAINVLKVEAEALASIAALYETDPTARTALSSAVDAILTAQEQRGKLIICGVGKSAYIGMKLQATCKSLGISASFMHATEAAHGDLGDVKPWDVLLFVSFSGRTPELLNVLPHIPDATRTIAMSSHRDERECQLLRGRKGAILLPTPIHEREENSFGVGAPTTSTTVALAVADMLALTTADEIHAGKTGDVFKRNHPGGAIGLTHREAESLKSTMIDAAPVELLSPSTSDVSEG</sequence>
<feature type="compositionally biased region" description="Basic residues" evidence="1">
    <location>
        <begin position="1"/>
        <end position="12"/>
    </location>
</feature>
<dbReference type="Pfam" id="PF01380">
    <property type="entry name" value="SIS"/>
    <property type="match status" value="1"/>
</dbReference>
<dbReference type="AlphaFoldDB" id="A0AAI9EEW3"/>
<name>A0AAI9EEW3_9PEZI</name>
<evidence type="ECO:0000313" key="3">
    <source>
        <dbReference type="EMBL" id="CAK4033550.1"/>
    </source>
</evidence>
<protein>
    <submittedName>
        <fullName evidence="3">Sugar isomerase</fullName>
    </submittedName>
</protein>
<dbReference type="PROSITE" id="PS51464">
    <property type="entry name" value="SIS"/>
    <property type="match status" value="1"/>
</dbReference>
<dbReference type="PANTHER" id="PTHR38418">
    <property type="entry name" value="SUGAR ISOMERASE, KPSF/GUTQ (AFU_ORTHOLOGUE AFUA_6G08860)"/>
    <property type="match status" value="1"/>
</dbReference>
<evidence type="ECO:0000259" key="2">
    <source>
        <dbReference type="PROSITE" id="PS51464"/>
    </source>
</evidence>
<comment type="caution">
    <text evidence="3">The sequence shown here is derived from an EMBL/GenBank/DDBJ whole genome shotgun (WGS) entry which is preliminary data.</text>
</comment>
<dbReference type="EMBL" id="CAVMBE010000088">
    <property type="protein sequence ID" value="CAK4033550.1"/>
    <property type="molecule type" value="Genomic_DNA"/>
</dbReference>
<keyword evidence="3" id="KW-0413">Isomerase</keyword>
<organism evidence="3 4">
    <name type="scientific">Lecanosticta acicola</name>
    <dbReference type="NCBI Taxonomy" id="111012"/>
    <lineage>
        <taxon>Eukaryota</taxon>
        <taxon>Fungi</taxon>
        <taxon>Dikarya</taxon>
        <taxon>Ascomycota</taxon>
        <taxon>Pezizomycotina</taxon>
        <taxon>Dothideomycetes</taxon>
        <taxon>Dothideomycetidae</taxon>
        <taxon>Mycosphaerellales</taxon>
        <taxon>Mycosphaerellaceae</taxon>
        <taxon>Lecanosticta</taxon>
    </lineage>
</organism>
<evidence type="ECO:0000313" key="4">
    <source>
        <dbReference type="Proteomes" id="UP001296104"/>
    </source>
</evidence>
<dbReference type="Proteomes" id="UP001296104">
    <property type="component" value="Unassembled WGS sequence"/>
</dbReference>